<dbReference type="AlphaFoldDB" id="A0A1B0GD72"/>
<feature type="domain" description="Carboxylesterase type B" evidence="2">
    <location>
        <begin position="3"/>
        <end position="78"/>
    </location>
</feature>
<evidence type="ECO:0000259" key="2">
    <source>
        <dbReference type="Pfam" id="PF00135"/>
    </source>
</evidence>
<dbReference type="Proteomes" id="UP000092444">
    <property type="component" value="Unassembled WGS sequence"/>
</dbReference>
<dbReference type="EnsemblMetazoa" id="GMOY011247-RA">
    <property type="protein sequence ID" value="GMOY011247-PA"/>
    <property type="gene ID" value="GMOY011247"/>
</dbReference>
<dbReference type="InterPro" id="IPR029058">
    <property type="entry name" value="AB_hydrolase_fold"/>
</dbReference>
<protein>
    <recommendedName>
        <fullName evidence="2">Carboxylesterase type B domain-containing protein</fullName>
    </recommendedName>
</protein>
<sequence length="85" mass="9850">MQSPFKAGVSLTDEALYLFPYPEHVKHLTPADENMFNRLVELWTLFVVNGYPLGSLRSGYWPPMSTFYCPYIKLDETFSIAGNYY</sequence>
<accession>A0A1B0GD72</accession>
<reference evidence="3" key="1">
    <citation type="submission" date="2020-05" db="UniProtKB">
        <authorList>
            <consortium name="EnsemblMetazoa"/>
        </authorList>
    </citation>
    <scope>IDENTIFICATION</scope>
    <source>
        <strain evidence="3">Yale</strain>
    </source>
</reference>
<organism evidence="3 4">
    <name type="scientific">Glossina morsitans morsitans</name>
    <name type="common">Savannah tsetse fly</name>
    <dbReference type="NCBI Taxonomy" id="37546"/>
    <lineage>
        <taxon>Eukaryota</taxon>
        <taxon>Metazoa</taxon>
        <taxon>Ecdysozoa</taxon>
        <taxon>Arthropoda</taxon>
        <taxon>Hexapoda</taxon>
        <taxon>Insecta</taxon>
        <taxon>Pterygota</taxon>
        <taxon>Neoptera</taxon>
        <taxon>Endopterygota</taxon>
        <taxon>Diptera</taxon>
        <taxon>Brachycera</taxon>
        <taxon>Muscomorpha</taxon>
        <taxon>Hippoboscoidea</taxon>
        <taxon>Glossinidae</taxon>
        <taxon>Glossina</taxon>
    </lineage>
</organism>
<evidence type="ECO:0000313" key="4">
    <source>
        <dbReference type="Proteomes" id="UP000092444"/>
    </source>
</evidence>
<keyword evidence="1" id="KW-0325">Glycoprotein</keyword>
<proteinExistence type="predicted"/>
<dbReference type="Pfam" id="PF00135">
    <property type="entry name" value="COesterase"/>
    <property type="match status" value="1"/>
</dbReference>
<dbReference type="InterPro" id="IPR002018">
    <property type="entry name" value="CarbesteraseB"/>
</dbReference>
<dbReference type="VEuPathDB" id="VectorBase:GMOY011247"/>
<dbReference type="EMBL" id="CCAG010002322">
    <property type="status" value="NOT_ANNOTATED_CDS"/>
    <property type="molecule type" value="Genomic_DNA"/>
</dbReference>
<dbReference type="STRING" id="37546.A0A1B0GD72"/>
<evidence type="ECO:0000313" key="3">
    <source>
        <dbReference type="EnsemblMetazoa" id="GMOY011247-PA"/>
    </source>
</evidence>
<keyword evidence="4" id="KW-1185">Reference proteome</keyword>
<name>A0A1B0GD72_GLOMM</name>
<evidence type="ECO:0000256" key="1">
    <source>
        <dbReference type="ARBA" id="ARBA00023180"/>
    </source>
</evidence>
<dbReference type="Gene3D" id="3.40.50.1820">
    <property type="entry name" value="alpha/beta hydrolase"/>
    <property type="match status" value="1"/>
</dbReference>
<dbReference type="SUPFAM" id="SSF53474">
    <property type="entry name" value="alpha/beta-Hydrolases"/>
    <property type="match status" value="1"/>
</dbReference>